<evidence type="ECO:0000313" key="2">
    <source>
        <dbReference type="Proteomes" id="UP001057279"/>
    </source>
</evidence>
<accession>A0ACB9VEW8</accession>
<reference evidence="1" key="1">
    <citation type="submission" date="2022-03" db="EMBL/GenBank/DDBJ databases">
        <title>Genomic analyses of argali, domestic sheep and their hybrids provide insights into chromosomal evolution, heterosis and genetic basis of agronomic traits.</title>
        <authorList>
            <person name="Li M."/>
        </authorList>
    </citation>
    <scope>NUCLEOTIDE SEQUENCE</scope>
    <source>
        <strain evidence="1">F1 hybrid</strain>
    </source>
</reference>
<evidence type="ECO:0000313" key="1">
    <source>
        <dbReference type="EMBL" id="KAI4588298.1"/>
    </source>
</evidence>
<organism evidence="1 2">
    <name type="scientific">Ovis ammon polii x Ovis aries</name>
    <dbReference type="NCBI Taxonomy" id="2918886"/>
    <lineage>
        <taxon>Eukaryota</taxon>
        <taxon>Metazoa</taxon>
        <taxon>Chordata</taxon>
        <taxon>Craniata</taxon>
        <taxon>Vertebrata</taxon>
        <taxon>Euteleostomi</taxon>
        <taxon>Mammalia</taxon>
        <taxon>Eutheria</taxon>
        <taxon>Laurasiatheria</taxon>
        <taxon>Artiodactyla</taxon>
        <taxon>Ruminantia</taxon>
        <taxon>Pecora</taxon>
        <taxon>Bovidae</taxon>
        <taxon>Caprinae</taxon>
        <taxon>Ovis</taxon>
    </lineage>
</organism>
<protein>
    <submittedName>
        <fullName evidence="1">Uncharacterized protein</fullName>
    </submittedName>
</protein>
<gene>
    <name evidence="1" type="ORF">MJG53_002706</name>
</gene>
<name>A0ACB9VEW8_9CETA</name>
<comment type="caution">
    <text evidence="1">The sequence shown here is derived from an EMBL/GenBank/DDBJ whole genome shotgun (WGS) entry which is preliminary data.</text>
</comment>
<keyword evidence="2" id="KW-1185">Reference proteome</keyword>
<proteinExistence type="predicted"/>
<dbReference type="EMBL" id="CM043027">
    <property type="protein sequence ID" value="KAI4588298.1"/>
    <property type="molecule type" value="Genomic_DNA"/>
</dbReference>
<sequence>MKELKVSSKYCKLFSPPYLTYHPTHDKGNIHIFIVMHPHKDLLVSCGEDRVWKMVGLPKGNVLLTGLGHTDWLSNCCFHPSYRCKTFKENAENELYIKKKKSVYNDQTCIIIVGPFSSGQLKQLCINFLINSERLTISDTHYNHRVRIAIVKRVTGQQQLLYKNIVTDNSKDSSTEVCIFGSDIQQVVHCFDLYMNVSNSGTITQLEVVHCGEKSKVQYWLLYHSGTNLNKTFLLLYKEDRGNCQSERCRYTLYGHTDSVNSIEFFPYSNTLLTGSADKSLSIWDARTGKCEQSLYGHMHSINDATFTPRGHMIASCDACGVTKLWDFRKLLPMVSIDVGPSPGNEVTFDSSVVLPNKHSYCKKALTQFWSLKQSIDYNQW</sequence>
<dbReference type="Proteomes" id="UP001057279">
    <property type="component" value="Linkage Group LG02"/>
</dbReference>